<dbReference type="Proteomes" id="UP000273643">
    <property type="component" value="Unassembled WGS sequence"/>
</dbReference>
<evidence type="ECO:0000313" key="1">
    <source>
        <dbReference type="EMBL" id="ROQ18493.1"/>
    </source>
</evidence>
<gene>
    <name evidence="1" type="ORF">EDC38_2720</name>
</gene>
<protein>
    <submittedName>
        <fullName evidence="1">Uncharacterized protein</fullName>
    </submittedName>
</protein>
<name>A0A3N1NQR4_9GAMM</name>
<dbReference type="OrthoDB" id="5706508at2"/>
<dbReference type="EMBL" id="RJUK01000002">
    <property type="protein sequence ID" value="ROQ18493.1"/>
    <property type="molecule type" value="Genomic_DNA"/>
</dbReference>
<comment type="caution">
    <text evidence="1">The sequence shown here is derived from an EMBL/GenBank/DDBJ whole genome shotgun (WGS) entry which is preliminary data.</text>
</comment>
<proteinExistence type="predicted"/>
<sequence length="179" mass="21014">MDKEMKRELLARKFSSVDYMLEMSEWHQRAIDSLKEALSAFFERSSEHGDWHQWPPSDWPETWRDRVLKKLLGTQESIGRGIENYRKGQVSTIRSVSGSLHGIFRNLDNFSWGWWERIPSHHREEFTKNLVSAKKCASNIMRQLTGAWKTKDSILTPEITGPIDEEDLKRYLKPGESAY</sequence>
<evidence type="ECO:0000313" key="2">
    <source>
        <dbReference type="Proteomes" id="UP000273643"/>
    </source>
</evidence>
<keyword evidence="2" id="KW-1185">Reference proteome</keyword>
<reference evidence="1 2" key="1">
    <citation type="submission" date="2018-11" db="EMBL/GenBank/DDBJ databases">
        <title>Genomic Encyclopedia of Type Strains, Phase IV (KMG-IV): sequencing the most valuable type-strain genomes for metagenomic binning, comparative biology and taxonomic classification.</title>
        <authorList>
            <person name="Goeker M."/>
        </authorList>
    </citation>
    <scope>NUCLEOTIDE SEQUENCE [LARGE SCALE GENOMIC DNA]</scope>
    <source>
        <strain evidence="1 2">DSM 16974</strain>
    </source>
</reference>
<organism evidence="1 2">
    <name type="scientific">Marinimicrobium koreense</name>
    <dbReference type="NCBI Taxonomy" id="306545"/>
    <lineage>
        <taxon>Bacteria</taxon>
        <taxon>Pseudomonadati</taxon>
        <taxon>Pseudomonadota</taxon>
        <taxon>Gammaproteobacteria</taxon>
        <taxon>Cellvibrionales</taxon>
        <taxon>Cellvibrionaceae</taxon>
        <taxon>Marinimicrobium</taxon>
    </lineage>
</organism>
<dbReference type="RefSeq" id="WP_123639111.1">
    <property type="nucleotide sequence ID" value="NZ_JBHYFO010000006.1"/>
</dbReference>
<accession>A0A3N1NQR4</accession>
<dbReference type="AlphaFoldDB" id="A0A3N1NQR4"/>